<organism evidence="1 2">
    <name type="scientific">Chironomus riparius</name>
    <dbReference type="NCBI Taxonomy" id="315576"/>
    <lineage>
        <taxon>Eukaryota</taxon>
        <taxon>Metazoa</taxon>
        <taxon>Ecdysozoa</taxon>
        <taxon>Arthropoda</taxon>
        <taxon>Hexapoda</taxon>
        <taxon>Insecta</taxon>
        <taxon>Pterygota</taxon>
        <taxon>Neoptera</taxon>
        <taxon>Endopterygota</taxon>
        <taxon>Diptera</taxon>
        <taxon>Nematocera</taxon>
        <taxon>Chironomoidea</taxon>
        <taxon>Chironomidae</taxon>
        <taxon>Chironominae</taxon>
        <taxon>Chironomus</taxon>
    </lineage>
</organism>
<dbReference type="EMBL" id="OU895880">
    <property type="protein sequence ID" value="CAG9811617.1"/>
    <property type="molecule type" value="Genomic_DNA"/>
</dbReference>
<gene>
    <name evidence="1" type="ORF">CHIRRI_LOCUS14424</name>
</gene>
<reference evidence="1" key="2">
    <citation type="submission" date="2022-10" db="EMBL/GenBank/DDBJ databases">
        <authorList>
            <consortium name="ENA_rothamsted_submissions"/>
            <consortium name="culmorum"/>
            <person name="King R."/>
        </authorList>
    </citation>
    <scope>NUCLEOTIDE SEQUENCE</scope>
</reference>
<protein>
    <submittedName>
        <fullName evidence="1">Uncharacterized protein</fullName>
    </submittedName>
</protein>
<keyword evidence="2" id="KW-1185">Reference proteome</keyword>
<reference evidence="1" key="1">
    <citation type="submission" date="2022-01" db="EMBL/GenBank/DDBJ databases">
        <authorList>
            <person name="King R."/>
        </authorList>
    </citation>
    <scope>NUCLEOTIDE SEQUENCE</scope>
</reference>
<sequence>MIRAPNLTSLSITINNPIINFRSTKDQVEFNKAIEKSSNFAKIQSFMETTKNLKVLILNELNYSCIIDFAALSFPLEKLTISTYGSKSYNSKFSWDQRIHFNSSILMFLDQQKQSLKEALIDSKFLKMSPNLVFKFLLTSKLRKFSINCCQDKNNSIEFKYHKLNNELKYSGELSIADFETLILNFPQIINLSLNIQGLLSINALQMINNSMSNLKILSINPFFLKISENLILKNVEKLEIQNLYEKCGTVDWNDIALTCPNIKELSLYDDYFKIKPGRRARIIRKSKNLKIVKKFCKRKFSVSTNFYEFFLRPSMKPLEMTIFANITLERYNQLIECLLNNPNICVSYKMIDRSDKSPKSFIKSFKIIKFRKEKLLQLN</sequence>
<dbReference type="Proteomes" id="UP001153620">
    <property type="component" value="Chromosome 4"/>
</dbReference>
<evidence type="ECO:0000313" key="2">
    <source>
        <dbReference type="Proteomes" id="UP001153620"/>
    </source>
</evidence>
<name>A0A9N9X121_9DIPT</name>
<accession>A0A9N9X121</accession>
<evidence type="ECO:0000313" key="1">
    <source>
        <dbReference type="EMBL" id="CAG9811617.1"/>
    </source>
</evidence>
<dbReference type="AlphaFoldDB" id="A0A9N9X121"/>
<proteinExistence type="predicted"/>